<dbReference type="PANTHER" id="PTHR10073:SF12">
    <property type="entry name" value="DNA MISMATCH REPAIR PROTEIN MLH1"/>
    <property type="match status" value="1"/>
</dbReference>
<dbReference type="PANTHER" id="PTHR10073">
    <property type="entry name" value="DNA MISMATCH REPAIR PROTEIN MLH, PMS, MUTL"/>
    <property type="match status" value="1"/>
</dbReference>
<dbReference type="GO" id="GO:0006298">
    <property type="term" value="P:mismatch repair"/>
    <property type="evidence" value="ECO:0007669"/>
    <property type="project" value="InterPro"/>
</dbReference>
<proteinExistence type="inferred from homology"/>
<dbReference type="CDD" id="cd16926">
    <property type="entry name" value="HATPase_MutL-MLH-PMS-like"/>
    <property type="match status" value="1"/>
</dbReference>
<dbReference type="SUPFAM" id="SSF54211">
    <property type="entry name" value="Ribosomal protein S5 domain 2-like"/>
    <property type="match status" value="1"/>
</dbReference>
<dbReference type="SMART" id="SM01340">
    <property type="entry name" value="DNA_mis_repair"/>
    <property type="match status" value="1"/>
</dbReference>
<feature type="region of interest" description="Disordered" evidence="6">
    <location>
        <begin position="381"/>
        <end position="492"/>
    </location>
</feature>
<dbReference type="InterPro" id="IPR038973">
    <property type="entry name" value="MutL/Mlh/Pms-like"/>
</dbReference>
<comment type="caution">
    <text evidence="8">The sequence shown here is derived from an EMBL/GenBank/DDBJ whole genome shotgun (WGS) entry which is preliminary data.</text>
</comment>
<dbReference type="PROSITE" id="PS00058">
    <property type="entry name" value="DNA_MISMATCH_REPAIR_1"/>
    <property type="match status" value="1"/>
</dbReference>
<protein>
    <recommendedName>
        <fullName evidence="7">DNA mismatch repair protein S5 domain-containing protein</fullName>
    </recommendedName>
</protein>
<dbReference type="InterPro" id="IPR014762">
    <property type="entry name" value="DNA_mismatch_repair_CS"/>
</dbReference>
<name>A0A8J6C3Z4_DIALT</name>
<dbReference type="GO" id="GO:0140664">
    <property type="term" value="F:ATP-dependent DNA damage sensor activity"/>
    <property type="evidence" value="ECO:0007669"/>
    <property type="project" value="InterPro"/>
</dbReference>
<evidence type="ECO:0000313" key="8">
    <source>
        <dbReference type="EMBL" id="KAG8461227.1"/>
    </source>
</evidence>
<dbReference type="GO" id="GO:0030983">
    <property type="term" value="F:mismatched DNA binding"/>
    <property type="evidence" value="ECO:0007669"/>
    <property type="project" value="InterPro"/>
</dbReference>
<dbReference type="GO" id="GO:0032389">
    <property type="term" value="C:MutLalpha complex"/>
    <property type="evidence" value="ECO:0007669"/>
    <property type="project" value="TreeGrafter"/>
</dbReference>
<feature type="compositionally biased region" description="Low complexity" evidence="6">
    <location>
        <begin position="463"/>
        <end position="480"/>
    </location>
</feature>
<dbReference type="OMA" id="ANYHVKK"/>
<gene>
    <name evidence="8" type="ORF">KFE25_002416</name>
</gene>
<keyword evidence="5" id="KW-0539">Nucleus</keyword>
<dbReference type="InterPro" id="IPR020568">
    <property type="entry name" value="Ribosomal_Su5_D2-typ_SF"/>
</dbReference>
<dbReference type="Pfam" id="PF16413">
    <property type="entry name" value="Mlh1_C"/>
    <property type="match status" value="1"/>
</dbReference>
<feature type="region of interest" description="Disordered" evidence="6">
    <location>
        <begin position="513"/>
        <end position="550"/>
    </location>
</feature>
<evidence type="ECO:0000256" key="1">
    <source>
        <dbReference type="ARBA" id="ARBA00004123"/>
    </source>
</evidence>
<evidence type="ECO:0000313" key="9">
    <source>
        <dbReference type="Proteomes" id="UP000751190"/>
    </source>
</evidence>
<feature type="domain" description="DNA mismatch repair protein S5" evidence="7">
    <location>
        <begin position="234"/>
        <end position="353"/>
    </location>
</feature>
<comment type="similarity">
    <text evidence="2">Belongs to the DNA mismatch repair MutL/HexB family.</text>
</comment>
<dbReference type="InterPro" id="IPR032189">
    <property type="entry name" value="Mlh1_C"/>
</dbReference>
<keyword evidence="4" id="KW-0234">DNA repair</keyword>
<dbReference type="Gene3D" id="3.30.565.10">
    <property type="entry name" value="Histidine kinase-like ATPase, C-terminal domain"/>
    <property type="match status" value="1"/>
</dbReference>
<dbReference type="InterPro" id="IPR036890">
    <property type="entry name" value="HATPase_C_sf"/>
</dbReference>
<comment type="subcellular location">
    <subcellularLocation>
        <location evidence="1">Nucleus</location>
    </subcellularLocation>
</comment>
<dbReference type="SUPFAM" id="SSF55874">
    <property type="entry name" value="ATPase domain of HSP90 chaperone/DNA topoisomerase II/histidine kinase"/>
    <property type="match status" value="1"/>
</dbReference>
<dbReference type="Proteomes" id="UP000751190">
    <property type="component" value="Unassembled WGS sequence"/>
</dbReference>
<dbReference type="GO" id="GO:0016887">
    <property type="term" value="F:ATP hydrolysis activity"/>
    <property type="evidence" value="ECO:0007669"/>
    <property type="project" value="InterPro"/>
</dbReference>
<dbReference type="AlphaFoldDB" id="A0A8J6C3Z4"/>
<dbReference type="NCBIfam" id="TIGR00585">
    <property type="entry name" value="mutl"/>
    <property type="match status" value="1"/>
</dbReference>
<dbReference type="GO" id="GO:0005524">
    <property type="term" value="F:ATP binding"/>
    <property type="evidence" value="ECO:0007669"/>
    <property type="project" value="InterPro"/>
</dbReference>
<dbReference type="EMBL" id="JAGTXO010000027">
    <property type="protein sequence ID" value="KAG8461227.1"/>
    <property type="molecule type" value="Genomic_DNA"/>
</dbReference>
<dbReference type="Pfam" id="PF01119">
    <property type="entry name" value="DNA_mis_repair"/>
    <property type="match status" value="1"/>
</dbReference>
<dbReference type="OrthoDB" id="10263226at2759"/>
<sequence>MAEAETGEEVVRPIVQLDELTINRIAAGEVIHRPASAIKEMLENSIDAGATFVTITLAAGGLKLLEIADNGHGIRCEDLPLVCERFATSKLTAYADLQSIATFGFRGEALASISHVARVTVTTATAGAQCAFRATYADGKLVPEPGGSSAAPRACARTVGTTITVEDLFANTPTRRRAMRSASDEYARVLDVVGKYALAYPHVAMAVRKAGSGAAGAGHADLTTRGSVDARAAVRAVHGGALAQKLLAAESSDEAYGLRVSLLCSDANWAAKRPSVVVFVNGRLVECAPLAAAIEREYSPFLPRGAHPFALLQLSAPAARVDVNVHPTKADVLLADEGEAIALVQNAARAALGDANSSRALATASAAVVPAAAAGAPRASQATLGNAGDGGSGSGNGNGNGGMLQLRPAHAAASSDRHAADAGAADVAGDVDDGKGGAPGVPPTSHKRTRTLARTGESGGPESGAPEPARTRPAGSSAGTGAAGGGAPAPVYPQHAVRVNRASQRGALDAWVTSASGRTGAPSQPSPRASSARAWAEVTADEDGEGEADEVDAQAVAPHDSMPASHVAAADAAGAAGAAGAGADDLARAADVAAAGSVRAAALSVAVDADCATSGCALTSIRRLLADARSDAHPEVSRALSACVWVGLVRGSSLLVQHDTKLLLLDLTRLSAELFRQLALRRWAGLPRLRFATPAPIDALAAIALRAERAAERASARAVRAADGGGEAQPEAEAVDEAEAEAEVRARAAAVRALLESKAEMLDEYLSVGIVGGCIYSLPQLISGYVPPLCQLPRFVVELATEVDWTAEAPCFAGLASALGALYAVRAADVPGSGAPAGEVADGAASVAAPAASGAQLEGHEWTIRHVLLPRLQRGACFAPPRRCAFDGSVTQVACTQTLYRIFERC</sequence>
<dbReference type="Gene3D" id="3.30.230.10">
    <property type="match status" value="1"/>
</dbReference>
<reference evidence="8" key="1">
    <citation type="submission" date="2021-05" db="EMBL/GenBank/DDBJ databases">
        <title>The genome of the haptophyte Pavlova lutheri (Diacronema luteri, Pavlovales) - a model for lipid biosynthesis in eukaryotic algae.</title>
        <authorList>
            <person name="Hulatt C.J."/>
            <person name="Posewitz M.C."/>
        </authorList>
    </citation>
    <scope>NUCLEOTIDE SEQUENCE</scope>
    <source>
        <strain evidence="8">NIVA-4/92</strain>
    </source>
</reference>
<dbReference type="FunFam" id="3.30.565.10:FF:000003">
    <property type="entry name" value="DNA mismatch repair endonuclease MutL"/>
    <property type="match status" value="1"/>
</dbReference>
<evidence type="ECO:0000256" key="6">
    <source>
        <dbReference type="SAM" id="MobiDB-lite"/>
    </source>
</evidence>
<feature type="compositionally biased region" description="Gly residues" evidence="6">
    <location>
        <begin position="387"/>
        <end position="402"/>
    </location>
</feature>
<evidence type="ECO:0000259" key="7">
    <source>
        <dbReference type="SMART" id="SM01340"/>
    </source>
</evidence>
<feature type="compositionally biased region" description="Low complexity" evidence="6">
    <location>
        <begin position="521"/>
        <end position="538"/>
    </location>
</feature>
<evidence type="ECO:0000256" key="5">
    <source>
        <dbReference type="ARBA" id="ARBA00023242"/>
    </source>
</evidence>
<keyword evidence="3" id="KW-0227">DNA damage</keyword>
<evidence type="ECO:0000256" key="4">
    <source>
        <dbReference type="ARBA" id="ARBA00023204"/>
    </source>
</evidence>
<evidence type="ECO:0000256" key="3">
    <source>
        <dbReference type="ARBA" id="ARBA00022763"/>
    </source>
</evidence>
<feature type="compositionally biased region" description="Acidic residues" evidence="6">
    <location>
        <begin position="539"/>
        <end position="550"/>
    </location>
</feature>
<dbReference type="InterPro" id="IPR013507">
    <property type="entry name" value="DNA_mismatch_S5_2-like"/>
</dbReference>
<dbReference type="Pfam" id="PF13589">
    <property type="entry name" value="HATPase_c_3"/>
    <property type="match status" value="1"/>
</dbReference>
<accession>A0A8J6C3Z4</accession>
<evidence type="ECO:0000256" key="2">
    <source>
        <dbReference type="ARBA" id="ARBA00006082"/>
    </source>
</evidence>
<keyword evidence="9" id="KW-1185">Reference proteome</keyword>
<dbReference type="InterPro" id="IPR014721">
    <property type="entry name" value="Ribsml_uS5_D2-typ_fold_subgr"/>
</dbReference>
<organism evidence="8 9">
    <name type="scientific">Diacronema lutheri</name>
    <name type="common">Unicellular marine alga</name>
    <name type="synonym">Monochrysis lutheri</name>
    <dbReference type="NCBI Taxonomy" id="2081491"/>
    <lineage>
        <taxon>Eukaryota</taxon>
        <taxon>Haptista</taxon>
        <taxon>Haptophyta</taxon>
        <taxon>Pavlovophyceae</taxon>
        <taxon>Pavlovales</taxon>
        <taxon>Pavlovaceae</taxon>
        <taxon>Diacronema</taxon>
    </lineage>
</organism>
<dbReference type="InterPro" id="IPR002099">
    <property type="entry name" value="MutL/Mlh/PMS"/>
</dbReference>